<dbReference type="HAMAP" id="MF_02087">
    <property type="entry name" value="PLP_homeostasis"/>
    <property type="match status" value="1"/>
</dbReference>
<dbReference type="InterPro" id="IPR011078">
    <property type="entry name" value="PyrdxlP_homeostasis"/>
</dbReference>
<comment type="cofactor">
    <cofactor evidence="3">
        <name>pyridoxal 5'-phosphate</name>
        <dbReference type="ChEBI" id="CHEBI:597326"/>
    </cofactor>
</comment>
<evidence type="ECO:0000256" key="4">
    <source>
        <dbReference type="RuleBase" id="RU004514"/>
    </source>
</evidence>
<dbReference type="InterPro" id="IPR029066">
    <property type="entry name" value="PLP-binding_barrel"/>
</dbReference>
<reference evidence="6 7" key="1">
    <citation type="submission" date="2019-10" db="EMBL/GenBank/DDBJ databases">
        <title>Rubrobacter sp nov SCSIO 52090 isolated from a deep-sea sediment in the South China Sea.</title>
        <authorList>
            <person name="Chen R.W."/>
        </authorList>
    </citation>
    <scope>NUCLEOTIDE SEQUENCE [LARGE SCALE GENOMIC DNA]</scope>
    <source>
        <strain evidence="6 7">SCSIO 52909</strain>
    </source>
</reference>
<keyword evidence="1 2" id="KW-0663">Pyridoxal phosphate</keyword>
<dbReference type="Gene3D" id="3.20.20.10">
    <property type="entry name" value="Alanine racemase"/>
    <property type="match status" value="1"/>
</dbReference>
<evidence type="ECO:0000259" key="5">
    <source>
        <dbReference type="Pfam" id="PF01168"/>
    </source>
</evidence>
<evidence type="ECO:0000313" key="7">
    <source>
        <dbReference type="Proteomes" id="UP000501452"/>
    </source>
</evidence>
<dbReference type="Proteomes" id="UP000501452">
    <property type="component" value="Chromosome"/>
</dbReference>
<dbReference type="PROSITE" id="PS01211">
    <property type="entry name" value="UPF0001"/>
    <property type="match status" value="1"/>
</dbReference>
<comment type="similarity">
    <text evidence="2 4">Belongs to the pyridoxal phosphate-binding protein YggS/PROSC family.</text>
</comment>
<sequence>MTTPVTEAGIRERLDRVRENLAGALERSGRGAGETRVLVASKYYAPEQIGALAAVGADLLGENRAEDLVQKQEMFGDAFEWHFIGHLQRRKAKIVAPRVRLIHSVDSVRLVEELAGRAPEGGIEVLFQVNVSGEESKYGVGEDEVERLLEAAAGTGGRVRARGFMTLAPLVEDPERVRYVFAKLRTIRDRLRGSWSPHFDLSELSMGMSSDYEVAVEEGATVVRIGRMLIEEDGPVRRQDGS</sequence>
<keyword evidence="7" id="KW-1185">Reference proteome</keyword>
<feature type="modified residue" description="N6-(pyridoxal phosphate)lysine" evidence="2 3">
    <location>
        <position position="42"/>
    </location>
</feature>
<proteinExistence type="inferred from homology"/>
<organism evidence="6 7">
    <name type="scientific">Rubrobacter tropicus</name>
    <dbReference type="NCBI Taxonomy" id="2653851"/>
    <lineage>
        <taxon>Bacteria</taxon>
        <taxon>Bacillati</taxon>
        <taxon>Actinomycetota</taxon>
        <taxon>Rubrobacteria</taxon>
        <taxon>Rubrobacterales</taxon>
        <taxon>Rubrobacteraceae</taxon>
        <taxon>Rubrobacter</taxon>
    </lineage>
</organism>
<dbReference type="CDD" id="cd00635">
    <property type="entry name" value="PLPDE_III_YBL036c_like"/>
    <property type="match status" value="1"/>
</dbReference>
<dbReference type="AlphaFoldDB" id="A0A6G8Q9B3"/>
<accession>A0A6G8Q9B3</accession>
<feature type="domain" description="Alanine racemase N-terminal" evidence="5">
    <location>
        <begin position="14"/>
        <end position="229"/>
    </location>
</feature>
<evidence type="ECO:0000256" key="3">
    <source>
        <dbReference type="PIRSR" id="PIRSR004848-1"/>
    </source>
</evidence>
<dbReference type="NCBIfam" id="TIGR00044">
    <property type="entry name" value="YggS family pyridoxal phosphate-dependent enzyme"/>
    <property type="match status" value="1"/>
</dbReference>
<dbReference type="KEGG" id="rub:GBA63_10720"/>
<dbReference type="PIRSF" id="PIRSF004848">
    <property type="entry name" value="YBL036c_PLPDEIII"/>
    <property type="match status" value="1"/>
</dbReference>
<dbReference type="RefSeq" id="WP_166176009.1">
    <property type="nucleotide sequence ID" value="NZ_CP045119.1"/>
</dbReference>
<gene>
    <name evidence="6" type="ORF">GBA63_10720</name>
</gene>
<dbReference type="InterPro" id="IPR001608">
    <property type="entry name" value="Ala_racemase_N"/>
</dbReference>
<evidence type="ECO:0000256" key="1">
    <source>
        <dbReference type="ARBA" id="ARBA00022898"/>
    </source>
</evidence>
<dbReference type="SUPFAM" id="SSF51419">
    <property type="entry name" value="PLP-binding barrel"/>
    <property type="match status" value="1"/>
</dbReference>
<comment type="function">
    <text evidence="2">Pyridoxal 5'-phosphate (PLP)-binding protein, which is involved in PLP homeostasis.</text>
</comment>
<dbReference type="Pfam" id="PF01168">
    <property type="entry name" value="Ala_racemase_N"/>
    <property type="match status" value="1"/>
</dbReference>
<dbReference type="PANTHER" id="PTHR10146:SF14">
    <property type="entry name" value="PYRIDOXAL PHOSPHATE HOMEOSTASIS PROTEIN"/>
    <property type="match status" value="1"/>
</dbReference>
<evidence type="ECO:0000256" key="2">
    <source>
        <dbReference type="HAMAP-Rule" id="MF_02087"/>
    </source>
</evidence>
<evidence type="ECO:0000313" key="6">
    <source>
        <dbReference type="EMBL" id="QIN83071.1"/>
    </source>
</evidence>
<name>A0A6G8Q9B3_9ACTN</name>
<dbReference type="PANTHER" id="PTHR10146">
    <property type="entry name" value="PROLINE SYNTHETASE CO-TRANSCRIBED BACTERIAL HOMOLOG PROTEIN"/>
    <property type="match status" value="1"/>
</dbReference>
<dbReference type="EMBL" id="CP045119">
    <property type="protein sequence ID" value="QIN83071.1"/>
    <property type="molecule type" value="Genomic_DNA"/>
</dbReference>
<dbReference type="GO" id="GO:0030170">
    <property type="term" value="F:pyridoxal phosphate binding"/>
    <property type="evidence" value="ECO:0007669"/>
    <property type="project" value="UniProtKB-UniRule"/>
</dbReference>
<protein>
    <recommendedName>
        <fullName evidence="2">Pyridoxal phosphate homeostasis protein</fullName>
        <shortName evidence="2">PLP homeostasis protein</shortName>
    </recommendedName>
</protein>